<reference evidence="2 3" key="1">
    <citation type="submission" date="2023-09" db="EMBL/GenBank/DDBJ databases">
        <title>Aquirufa genomes.</title>
        <authorList>
            <person name="Pitt A."/>
        </authorList>
    </citation>
    <scope>NUCLEOTIDE SEQUENCE [LARGE SCALE GENOMIC DNA]</scope>
    <source>
        <strain evidence="2 3">LEOWEIH-7C</strain>
    </source>
</reference>
<feature type="domain" description="Calcineurin-like phosphoesterase" evidence="1">
    <location>
        <begin position="3"/>
        <end position="101"/>
    </location>
</feature>
<keyword evidence="3" id="KW-1185">Reference proteome</keyword>
<sequence>MVDLIGDIHGHADKLEEILAIMGYVKEGGVYQHPAKRKLVFLGDYIDRGPKIRETLQIVKAMCDAGHARAIMGNHEFNAICFHTKDKERGGFYRKHTVVEIDQHIETLRQFRNYTQEWEQVYLPWFHTLPLYLEQDDFRAVHACWDDTHINWLETNSIYEFIQGQKRISEMVLAQYAAKKSPVYEVLEELLKGKEFDLPAGQEFVDKDGTTRKSARIKWFQPVEDRKLHKDVFLGIGEEFGDLVLDESIHAALHRYDADKSVFFGHYWLKGKPTDALAKSICLDYSVAKDGHLVAYRLDSKEFVIV</sequence>
<dbReference type="EMBL" id="JAVNWW010000003">
    <property type="protein sequence ID" value="MDU0808953.1"/>
    <property type="molecule type" value="Genomic_DNA"/>
</dbReference>
<dbReference type="Proteomes" id="UP001249959">
    <property type="component" value="Unassembled WGS sequence"/>
</dbReference>
<dbReference type="Pfam" id="PF00149">
    <property type="entry name" value="Metallophos"/>
    <property type="match status" value="1"/>
</dbReference>
<organism evidence="2 3">
    <name type="scientific">Aquirufa regiilacus</name>
    <dbReference type="NCBI Taxonomy" id="3024868"/>
    <lineage>
        <taxon>Bacteria</taxon>
        <taxon>Pseudomonadati</taxon>
        <taxon>Bacteroidota</taxon>
        <taxon>Cytophagia</taxon>
        <taxon>Cytophagales</taxon>
        <taxon>Flectobacillaceae</taxon>
        <taxon>Aquirufa</taxon>
    </lineage>
</organism>
<dbReference type="PRINTS" id="PR00114">
    <property type="entry name" value="STPHPHTASE"/>
</dbReference>
<evidence type="ECO:0000259" key="1">
    <source>
        <dbReference type="Pfam" id="PF00149"/>
    </source>
</evidence>
<gene>
    <name evidence="2" type="ORF">PQG45_07890</name>
</gene>
<dbReference type="InterPro" id="IPR006186">
    <property type="entry name" value="Ser/Thr-sp_prot-phosphatase"/>
</dbReference>
<proteinExistence type="predicted"/>
<dbReference type="Gene3D" id="3.60.21.10">
    <property type="match status" value="1"/>
</dbReference>
<dbReference type="SUPFAM" id="SSF56300">
    <property type="entry name" value="Metallo-dependent phosphatases"/>
    <property type="match status" value="1"/>
</dbReference>
<dbReference type="InterPro" id="IPR029052">
    <property type="entry name" value="Metallo-depent_PP-like"/>
</dbReference>
<dbReference type="InterPro" id="IPR050126">
    <property type="entry name" value="Ap4A_hydrolase"/>
</dbReference>
<dbReference type="InterPro" id="IPR004843">
    <property type="entry name" value="Calcineurin-like_PHP"/>
</dbReference>
<evidence type="ECO:0000313" key="3">
    <source>
        <dbReference type="Proteomes" id="UP001249959"/>
    </source>
</evidence>
<comment type="caution">
    <text evidence="2">The sequence shown here is derived from an EMBL/GenBank/DDBJ whole genome shotgun (WGS) entry which is preliminary data.</text>
</comment>
<accession>A0ABU3TSX0</accession>
<dbReference type="PANTHER" id="PTHR42850">
    <property type="entry name" value="METALLOPHOSPHOESTERASE"/>
    <property type="match status" value="1"/>
</dbReference>
<protein>
    <submittedName>
        <fullName evidence="2">Metallophosphoesterase</fullName>
    </submittedName>
</protein>
<evidence type="ECO:0000313" key="2">
    <source>
        <dbReference type="EMBL" id="MDU0808953.1"/>
    </source>
</evidence>
<dbReference type="PANTHER" id="PTHR42850:SF7">
    <property type="entry name" value="BIS(5'-NUCLEOSYL)-TETRAPHOSPHATASE PRPE [ASYMMETRICAL]"/>
    <property type="match status" value="1"/>
</dbReference>
<dbReference type="RefSeq" id="WP_315577183.1">
    <property type="nucleotide sequence ID" value="NZ_JARDXH010000006.1"/>
</dbReference>
<name>A0ABU3TSX0_9BACT</name>